<evidence type="ECO:0000313" key="3">
    <source>
        <dbReference type="EMBL" id="GMH81441.1"/>
    </source>
</evidence>
<proteinExistence type="predicted"/>
<reference evidence="4" key="1">
    <citation type="journal article" date="2023" name="Commun. Biol.">
        <title>Genome analysis of Parmales, the sister group of diatoms, reveals the evolutionary specialization of diatoms from phago-mixotrophs to photoautotrophs.</title>
        <authorList>
            <person name="Ban H."/>
            <person name="Sato S."/>
            <person name="Yoshikawa S."/>
            <person name="Yamada K."/>
            <person name="Nakamura Y."/>
            <person name="Ichinomiya M."/>
            <person name="Sato N."/>
            <person name="Blanc-Mathieu R."/>
            <person name="Endo H."/>
            <person name="Kuwata A."/>
            <person name="Ogata H."/>
        </authorList>
    </citation>
    <scope>NUCLEOTIDE SEQUENCE [LARGE SCALE GENOMIC DNA]</scope>
    <source>
        <strain evidence="4">NIES 3699</strain>
    </source>
</reference>
<sequence length="211" mass="23368">MIIAEQWSCILQEALGDFNSELEIHKFNRDETECDGNFFGLMPLTFVVAGAASIKILITGEDFNLTKMSTLNMKAGELLQFLLTGLLTTFAIVKYGMRQKGPPTTSDRTQYYVFLFCTITVIFIQFLYSGEGHRMERGDGDGEADSISLEMRKRGDGSNVRKSLWDGGSKGLVKPLPRDRSIRVLQNKKSNSESESSKQGGEAGVVSIGFL</sequence>
<evidence type="ECO:0000313" key="4">
    <source>
        <dbReference type="Proteomes" id="UP001165160"/>
    </source>
</evidence>
<feature type="transmembrane region" description="Helical" evidence="2">
    <location>
        <begin position="109"/>
        <end position="128"/>
    </location>
</feature>
<feature type="region of interest" description="Disordered" evidence="1">
    <location>
        <begin position="150"/>
        <end position="211"/>
    </location>
</feature>
<evidence type="ECO:0000256" key="1">
    <source>
        <dbReference type="SAM" id="MobiDB-lite"/>
    </source>
</evidence>
<keyword evidence="2" id="KW-0812">Transmembrane</keyword>
<evidence type="ECO:0000256" key="2">
    <source>
        <dbReference type="SAM" id="Phobius"/>
    </source>
</evidence>
<accession>A0A9W7AYY0</accession>
<gene>
    <name evidence="3" type="ORF">TrVE_jg13910</name>
</gene>
<keyword evidence="2" id="KW-0472">Membrane</keyword>
<dbReference type="EMBL" id="BRXX01000002">
    <property type="protein sequence ID" value="GMH81441.1"/>
    <property type="molecule type" value="Genomic_DNA"/>
</dbReference>
<dbReference type="AlphaFoldDB" id="A0A9W7AYY0"/>
<feature type="transmembrane region" description="Helical" evidence="2">
    <location>
        <begin position="38"/>
        <end position="58"/>
    </location>
</feature>
<dbReference type="Proteomes" id="UP001165160">
    <property type="component" value="Unassembled WGS sequence"/>
</dbReference>
<protein>
    <submittedName>
        <fullName evidence="3">Uncharacterized protein</fullName>
    </submittedName>
</protein>
<name>A0A9W7AYY0_9STRA</name>
<keyword evidence="4" id="KW-1185">Reference proteome</keyword>
<comment type="caution">
    <text evidence="3">The sequence shown here is derived from an EMBL/GenBank/DDBJ whole genome shotgun (WGS) entry which is preliminary data.</text>
</comment>
<organism evidence="3 4">
    <name type="scientific">Triparma verrucosa</name>
    <dbReference type="NCBI Taxonomy" id="1606542"/>
    <lineage>
        <taxon>Eukaryota</taxon>
        <taxon>Sar</taxon>
        <taxon>Stramenopiles</taxon>
        <taxon>Ochrophyta</taxon>
        <taxon>Bolidophyceae</taxon>
        <taxon>Parmales</taxon>
        <taxon>Triparmaceae</taxon>
        <taxon>Triparma</taxon>
    </lineage>
</organism>
<keyword evidence="2" id="KW-1133">Transmembrane helix</keyword>
<feature type="transmembrane region" description="Helical" evidence="2">
    <location>
        <begin position="78"/>
        <end position="97"/>
    </location>
</feature>